<evidence type="ECO:0000256" key="5">
    <source>
        <dbReference type="SAM" id="Phobius"/>
    </source>
</evidence>
<proteinExistence type="predicted"/>
<feature type="transmembrane region" description="Helical" evidence="5">
    <location>
        <begin position="33"/>
        <end position="54"/>
    </location>
</feature>
<gene>
    <name evidence="6" type="ORF">K1Y72_02030</name>
</gene>
<keyword evidence="3 5" id="KW-1133">Transmembrane helix</keyword>
<protein>
    <submittedName>
        <fullName evidence="6">Tellurite resistance/C4-dicarboxylate transporter family protein</fullName>
    </submittedName>
</protein>
<name>A0ABS7FL94_9ACTN</name>
<feature type="transmembrane region" description="Helical" evidence="5">
    <location>
        <begin position="222"/>
        <end position="243"/>
    </location>
</feature>
<feature type="transmembrane region" description="Helical" evidence="5">
    <location>
        <begin position="122"/>
        <end position="143"/>
    </location>
</feature>
<dbReference type="RefSeq" id="WP_220162598.1">
    <property type="nucleotide sequence ID" value="NZ_JAIBOA010000001.1"/>
</dbReference>
<evidence type="ECO:0000256" key="1">
    <source>
        <dbReference type="ARBA" id="ARBA00004141"/>
    </source>
</evidence>
<evidence type="ECO:0000313" key="7">
    <source>
        <dbReference type="Proteomes" id="UP000774570"/>
    </source>
</evidence>
<comment type="caution">
    <text evidence="6">The sequence shown here is derived from an EMBL/GenBank/DDBJ whole genome shotgun (WGS) entry which is preliminary data.</text>
</comment>
<dbReference type="Pfam" id="PF03595">
    <property type="entry name" value="SLAC1"/>
    <property type="match status" value="1"/>
</dbReference>
<feature type="transmembrane region" description="Helical" evidence="5">
    <location>
        <begin position="7"/>
        <end position="27"/>
    </location>
</feature>
<dbReference type="InterPro" id="IPR004695">
    <property type="entry name" value="SLAC1/Mae1/Ssu1/TehA"/>
</dbReference>
<feature type="transmembrane region" description="Helical" evidence="5">
    <location>
        <begin position="149"/>
        <end position="169"/>
    </location>
</feature>
<sequence length="315" mass="31917">MRTRVTPAAGAAVMATGIVSVGLHLAGADRLSAALLLVAIVLWALLGAVFLARLAGDRPEWTREAVTPPALTGVAATGVLGTRIALGGGHALAGAALAVAAALWAALIVGVVRGLRGRLPGAAELVTVSTQALAVLGGTLAAVAGARWLLWPASVLLAVGLVLYVRVLVRFDYGQLRTGRGDHWVIGGAVAISALAASKLAAATAPAGAVRWETGADGLARGVTAVLLAVALGWYAVLVVCEIRWPRLSYDVRRWSTVFPLGMTAAATISAGTVLKAGRLTSLGEVLLWPAVAVWAVVAVGALRHLPALLKPGAP</sequence>
<dbReference type="CDD" id="cd09319">
    <property type="entry name" value="TDT_like_1"/>
    <property type="match status" value="1"/>
</dbReference>
<accession>A0ABS7FL94</accession>
<feature type="transmembrane region" description="Helical" evidence="5">
    <location>
        <begin position="287"/>
        <end position="306"/>
    </location>
</feature>
<dbReference type="Gene3D" id="1.50.10.150">
    <property type="entry name" value="Voltage-dependent anion channel"/>
    <property type="match status" value="1"/>
</dbReference>
<keyword evidence="7" id="KW-1185">Reference proteome</keyword>
<evidence type="ECO:0000256" key="2">
    <source>
        <dbReference type="ARBA" id="ARBA00022692"/>
    </source>
</evidence>
<dbReference type="Proteomes" id="UP000774570">
    <property type="component" value="Unassembled WGS sequence"/>
</dbReference>
<comment type="subcellular location">
    <subcellularLocation>
        <location evidence="1">Membrane</location>
        <topology evidence="1">Multi-pass membrane protein</topology>
    </subcellularLocation>
</comment>
<dbReference type="EMBL" id="JAIBOA010000001">
    <property type="protein sequence ID" value="MBW8481131.1"/>
    <property type="molecule type" value="Genomic_DNA"/>
</dbReference>
<keyword evidence="4 5" id="KW-0472">Membrane</keyword>
<feature type="transmembrane region" description="Helical" evidence="5">
    <location>
        <begin position="92"/>
        <end position="115"/>
    </location>
</feature>
<evidence type="ECO:0000256" key="4">
    <source>
        <dbReference type="ARBA" id="ARBA00023136"/>
    </source>
</evidence>
<dbReference type="InterPro" id="IPR038665">
    <property type="entry name" value="Voltage-dep_anion_channel_sf"/>
</dbReference>
<feature type="transmembrane region" description="Helical" evidence="5">
    <location>
        <begin position="181"/>
        <end position="202"/>
    </location>
</feature>
<reference evidence="6 7" key="1">
    <citation type="submission" date="2021-07" db="EMBL/GenBank/DDBJ databases">
        <title>Actinomadura sp. PM05-2 isolated from lichen.</title>
        <authorList>
            <person name="Somphong A."/>
            <person name="Phongsopitanun W."/>
            <person name="Tanasupawat S."/>
            <person name="Peongsungnone V."/>
        </authorList>
    </citation>
    <scope>NUCLEOTIDE SEQUENCE [LARGE SCALE GENOMIC DNA]</scope>
    <source>
        <strain evidence="6 7">PM05-2</strain>
    </source>
</reference>
<keyword evidence="2 5" id="KW-0812">Transmembrane</keyword>
<evidence type="ECO:0000256" key="3">
    <source>
        <dbReference type="ARBA" id="ARBA00022989"/>
    </source>
</evidence>
<feature type="transmembrane region" description="Helical" evidence="5">
    <location>
        <begin position="255"/>
        <end position="275"/>
    </location>
</feature>
<organism evidence="6 7">
    <name type="scientific">Actinomadura parmotrematis</name>
    <dbReference type="NCBI Taxonomy" id="2864039"/>
    <lineage>
        <taxon>Bacteria</taxon>
        <taxon>Bacillati</taxon>
        <taxon>Actinomycetota</taxon>
        <taxon>Actinomycetes</taxon>
        <taxon>Streptosporangiales</taxon>
        <taxon>Thermomonosporaceae</taxon>
        <taxon>Actinomadura</taxon>
    </lineage>
</organism>
<evidence type="ECO:0000313" key="6">
    <source>
        <dbReference type="EMBL" id="MBW8481131.1"/>
    </source>
</evidence>